<dbReference type="Proteomes" id="UP000011910">
    <property type="component" value="Unassembled WGS sequence"/>
</dbReference>
<name>M7N7H9_9BACT</name>
<evidence type="ECO:0000313" key="1">
    <source>
        <dbReference type="EMBL" id="EMR03207.1"/>
    </source>
</evidence>
<gene>
    <name evidence="1" type="ORF">ADICEAN_01685</name>
</gene>
<accession>M7N7H9</accession>
<dbReference type="STRING" id="1279009.ADICEAN_01685"/>
<dbReference type="EMBL" id="AODQ01000032">
    <property type="protein sequence ID" value="EMR03207.1"/>
    <property type="molecule type" value="Genomic_DNA"/>
</dbReference>
<protein>
    <submittedName>
        <fullName evidence="1">Uncharacterized protein</fullName>
    </submittedName>
</protein>
<dbReference type="AlphaFoldDB" id="M7N7H9"/>
<reference evidence="1 2" key="1">
    <citation type="journal article" date="2013" name="Genome Announc.">
        <title>Draft Genome Sequence of Cesiribacter andamanensis Strain AMV16T, Isolated from a Soil Sample from a Mud Volcano in the Andaman Islands, India.</title>
        <authorList>
            <person name="Shivaji S."/>
            <person name="Ara S."/>
            <person name="Begum Z."/>
            <person name="Srinivas T.N."/>
            <person name="Singh A."/>
            <person name="Kumar Pinnaka A."/>
        </authorList>
    </citation>
    <scope>NUCLEOTIDE SEQUENCE [LARGE SCALE GENOMIC DNA]</scope>
    <source>
        <strain evidence="1 2">AMV16</strain>
    </source>
</reference>
<comment type="caution">
    <text evidence="1">The sequence shown here is derived from an EMBL/GenBank/DDBJ whole genome shotgun (WGS) entry which is preliminary data.</text>
</comment>
<dbReference type="RefSeq" id="WP_009195082.1">
    <property type="nucleotide sequence ID" value="NZ_AODQ01000032.1"/>
</dbReference>
<keyword evidence="2" id="KW-1185">Reference proteome</keyword>
<dbReference type="OrthoDB" id="1524666at2"/>
<evidence type="ECO:0000313" key="2">
    <source>
        <dbReference type="Proteomes" id="UP000011910"/>
    </source>
</evidence>
<sequence>MQVKYTKHYLNRLEDIFSETDYILRYEKGNFKSGYCILKDRQLVVVNRYYTTEGKINCLIEILRHLRPQSERFSEKNQKFLDELLTAEA</sequence>
<dbReference type="eggNOG" id="ENOG5032ZSH">
    <property type="taxonomic scope" value="Bacteria"/>
</dbReference>
<proteinExistence type="predicted"/>
<dbReference type="PATRIC" id="fig|1279009.4.peg.1709"/>
<organism evidence="1 2">
    <name type="scientific">Cesiribacter andamanensis AMV16</name>
    <dbReference type="NCBI Taxonomy" id="1279009"/>
    <lineage>
        <taxon>Bacteria</taxon>
        <taxon>Pseudomonadati</taxon>
        <taxon>Bacteroidota</taxon>
        <taxon>Cytophagia</taxon>
        <taxon>Cytophagales</taxon>
        <taxon>Cesiribacteraceae</taxon>
        <taxon>Cesiribacter</taxon>
    </lineage>
</organism>